<reference evidence="1 2" key="1">
    <citation type="submission" date="2023-01" db="EMBL/GenBank/DDBJ databases">
        <title>Analysis of 21 Apiospora genomes using comparative genomics revels a genus with tremendous synthesis potential of carbohydrate active enzymes and secondary metabolites.</title>
        <authorList>
            <person name="Sorensen T."/>
        </authorList>
    </citation>
    <scope>NUCLEOTIDE SEQUENCE [LARGE SCALE GENOMIC DNA]</scope>
    <source>
        <strain evidence="1 2">CBS 20057</strain>
    </source>
</reference>
<evidence type="ECO:0000313" key="1">
    <source>
        <dbReference type="EMBL" id="KAK8036623.1"/>
    </source>
</evidence>
<comment type="caution">
    <text evidence="1">The sequence shown here is derived from an EMBL/GenBank/DDBJ whole genome shotgun (WGS) entry which is preliminary data.</text>
</comment>
<dbReference type="Proteomes" id="UP001396898">
    <property type="component" value="Unassembled WGS sequence"/>
</dbReference>
<gene>
    <name evidence="1" type="ORF">PG991_001760</name>
</gene>
<proteinExistence type="predicted"/>
<name>A0ABR1SQL0_9PEZI</name>
<organism evidence="1 2">
    <name type="scientific">Apiospora marii</name>
    <dbReference type="NCBI Taxonomy" id="335849"/>
    <lineage>
        <taxon>Eukaryota</taxon>
        <taxon>Fungi</taxon>
        <taxon>Dikarya</taxon>
        <taxon>Ascomycota</taxon>
        <taxon>Pezizomycotina</taxon>
        <taxon>Sordariomycetes</taxon>
        <taxon>Xylariomycetidae</taxon>
        <taxon>Amphisphaeriales</taxon>
        <taxon>Apiosporaceae</taxon>
        <taxon>Apiospora</taxon>
    </lineage>
</organism>
<evidence type="ECO:0008006" key="3">
    <source>
        <dbReference type="Google" id="ProtNLM"/>
    </source>
</evidence>
<protein>
    <recommendedName>
        <fullName evidence="3">RING-type domain-containing protein</fullName>
    </recommendedName>
</protein>
<sequence>MARSSTSISTARAKRSASDGEVEYLYTKRRKVDLTSVSDDEVGYLYTRSRVVDLTREEPYYRINTMTHSSTSISVARAKPSASDDELKYLYTRRHVVDLTREEPYYCVNCQKPLAKGWLLKSCGCILCRDCLTRFRELDRFCLPWQDPCLSEGPAPCLKFHRGMGPQDVVELYPGDCGICQSEDSGDNERRILPCALQAIPSASLASETMSKVLAAMALPARCAARAGAKTAEVGLDASQSGNLETWAETHG</sequence>
<keyword evidence="2" id="KW-1185">Reference proteome</keyword>
<evidence type="ECO:0000313" key="2">
    <source>
        <dbReference type="Proteomes" id="UP001396898"/>
    </source>
</evidence>
<accession>A0ABR1SQL0</accession>
<dbReference type="EMBL" id="JAQQWI010000004">
    <property type="protein sequence ID" value="KAK8036623.1"/>
    <property type="molecule type" value="Genomic_DNA"/>
</dbReference>